<keyword evidence="3" id="KW-1185">Reference proteome</keyword>
<feature type="transmembrane region" description="Helical" evidence="1">
    <location>
        <begin position="463"/>
        <end position="482"/>
    </location>
</feature>
<reference evidence="3" key="1">
    <citation type="submission" date="2011-05" db="EMBL/GenBank/DDBJ databases">
        <title>The genome sequence of Vittaforma corneae strain ATCC 50505.</title>
        <authorList>
            <consortium name="The Broad Institute Genome Sequencing Platform"/>
            <person name="Cuomo C."/>
            <person name="Didier E."/>
            <person name="Bowers L."/>
            <person name="Young S.K."/>
            <person name="Zeng Q."/>
            <person name="Gargeya S."/>
            <person name="Fitzgerald M."/>
            <person name="Haas B."/>
            <person name="Abouelleil A."/>
            <person name="Alvarado L."/>
            <person name="Arachchi H.M."/>
            <person name="Berlin A."/>
            <person name="Chapman S.B."/>
            <person name="Gearin G."/>
            <person name="Goldberg J."/>
            <person name="Griggs A."/>
            <person name="Gujja S."/>
            <person name="Hansen M."/>
            <person name="Heiman D."/>
            <person name="Howarth C."/>
            <person name="Larimer J."/>
            <person name="Lui A."/>
            <person name="MacDonald P.J.P."/>
            <person name="McCowen C."/>
            <person name="Montmayeur A."/>
            <person name="Murphy C."/>
            <person name="Neiman D."/>
            <person name="Pearson M."/>
            <person name="Priest M."/>
            <person name="Roberts A."/>
            <person name="Saif S."/>
            <person name="Shea T."/>
            <person name="Sisk P."/>
            <person name="Stolte C."/>
            <person name="Sykes S."/>
            <person name="Wortman J."/>
            <person name="Nusbaum C."/>
            <person name="Birren B."/>
        </authorList>
    </citation>
    <scope>NUCLEOTIDE SEQUENCE [LARGE SCALE GENOMIC DNA]</scope>
    <source>
        <strain evidence="3">ATCC 50505</strain>
    </source>
</reference>
<dbReference type="AlphaFoldDB" id="L2GPL2"/>
<feature type="transmembrane region" description="Helical" evidence="1">
    <location>
        <begin position="185"/>
        <end position="204"/>
    </location>
</feature>
<evidence type="ECO:0000313" key="2">
    <source>
        <dbReference type="EMBL" id="ELA42247.1"/>
    </source>
</evidence>
<sequence length="554" mass="62504">MAKQTTKERLLVKSSMRLVAKPRNTSITTNILGFFSMLIMGLLINMTFAIFLVLNPKRICNGILSMLLTLILFVTLRPLQFLKNSMPSGSTVATYLMFKVSTNMASVLRIILDNVIPVLLLFTSTFMCHDYLSACTSLIIQGMIPQSVIDFIAEYLDIYVLEKIFVSIGIGLVCTRQRLRDHQDIVVVVSGILFILTFVIVQMFHSKSYTRIIENMPMAESMSTSLFSVYAILGTCSVLYYASIKLVDYDPAGQFFKYLRDKISSLAPVVDHIYPRPVAAGVQQPVANPPVANQPVVNPPAPLVLPSARIRLIIRCLRYLILLVNYGIPLFLTGIVSYFILLPNIIDMFFVFSILLTKSKYPHLPAIEIPTAVGTFNIQLIFKPILLIMIQSVSIKLYNVLYNKKIEEYNIETNKKKKLIEDKRKNAKKDLNAPITSQEIQEVSTIVDEIWGTFVLGFIHPNYVIPVLLLILSVLNFNSVFLSINIMVFSFGLCCIVAPLLYLVGILLRYSLKEKSLIKQAIIIAITVGVTVGILYHTYLFYLYYEQFSSGQTM</sequence>
<dbReference type="VEuPathDB" id="MicrosporidiaDB:VICG_00646"/>
<dbReference type="RefSeq" id="XP_007604098.1">
    <property type="nucleotide sequence ID" value="XM_007604036.1"/>
</dbReference>
<protein>
    <submittedName>
        <fullName evidence="2">Uncharacterized protein</fullName>
    </submittedName>
</protein>
<organism evidence="2 3">
    <name type="scientific">Vittaforma corneae (strain ATCC 50505)</name>
    <name type="common">Microsporidian parasite</name>
    <name type="synonym">Nosema corneum</name>
    <dbReference type="NCBI Taxonomy" id="993615"/>
    <lineage>
        <taxon>Eukaryota</taxon>
        <taxon>Fungi</taxon>
        <taxon>Fungi incertae sedis</taxon>
        <taxon>Microsporidia</taxon>
        <taxon>Nosematidae</taxon>
        <taxon>Vittaforma</taxon>
    </lineage>
</organism>
<gene>
    <name evidence="2" type="ORF">VICG_00646</name>
</gene>
<feature type="transmembrane region" description="Helical" evidence="1">
    <location>
        <begin position="224"/>
        <end position="242"/>
    </location>
</feature>
<dbReference type="Proteomes" id="UP000011082">
    <property type="component" value="Unassembled WGS sequence"/>
</dbReference>
<proteinExistence type="predicted"/>
<feature type="transmembrane region" description="Helical" evidence="1">
    <location>
        <begin position="61"/>
        <end position="80"/>
    </location>
</feature>
<evidence type="ECO:0000313" key="3">
    <source>
        <dbReference type="Proteomes" id="UP000011082"/>
    </source>
</evidence>
<evidence type="ECO:0000256" key="1">
    <source>
        <dbReference type="SAM" id="Phobius"/>
    </source>
</evidence>
<keyword evidence="1" id="KW-1133">Transmembrane helix</keyword>
<dbReference type="HOGENOM" id="CLU_491929_0_0_1"/>
<feature type="transmembrane region" description="Helical" evidence="1">
    <location>
        <begin position="522"/>
        <end position="545"/>
    </location>
</feature>
<feature type="transmembrane region" description="Helical" evidence="1">
    <location>
        <begin position="31"/>
        <end position="54"/>
    </location>
</feature>
<name>L2GPL2_VITCO</name>
<feature type="transmembrane region" description="Helical" evidence="1">
    <location>
        <begin position="488"/>
        <end position="510"/>
    </location>
</feature>
<dbReference type="EMBL" id="JH370133">
    <property type="protein sequence ID" value="ELA42247.1"/>
    <property type="molecule type" value="Genomic_DNA"/>
</dbReference>
<feature type="transmembrane region" description="Helical" evidence="1">
    <location>
        <begin position="312"/>
        <end position="332"/>
    </location>
</feature>
<dbReference type="GeneID" id="19881363"/>
<keyword evidence="1" id="KW-0472">Membrane</keyword>
<dbReference type="InParanoid" id="L2GPL2"/>
<feature type="transmembrane region" description="Helical" evidence="1">
    <location>
        <begin position="156"/>
        <end position="173"/>
    </location>
</feature>
<accession>L2GPL2</accession>
<keyword evidence="1" id="KW-0812">Transmembrane</keyword>